<organism evidence="2 3">
    <name type="scientific">Micromonospora sediminicola</name>
    <dbReference type="NCBI Taxonomy" id="946078"/>
    <lineage>
        <taxon>Bacteria</taxon>
        <taxon>Bacillati</taxon>
        <taxon>Actinomycetota</taxon>
        <taxon>Actinomycetes</taxon>
        <taxon>Micromonosporales</taxon>
        <taxon>Micromonosporaceae</taxon>
        <taxon>Micromonospora</taxon>
    </lineage>
</organism>
<name>A0A1A9B382_9ACTN</name>
<dbReference type="STRING" id="946078.GA0070622_0913"/>
<feature type="coiled-coil region" evidence="1">
    <location>
        <begin position="52"/>
        <end position="93"/>
    </location>
</feature>
<evidence type="ECO:0000256" key="1">
    <source>
        <dbReference type="SAM" id="Coils"/>
    </source>
</evidence>
<accession>A0A1A9B382</accession>
<dbReference type="EMBL" id="FLRH01000003">
    <property type="protein sequence ID" value="SBT63945.1"/>
    <property type="molecule type" value="Genomic_DNA"/>
</dbReference>
<sequence length="205" mass="22865">MTHTDISIDLAARAEARRVYGPTIDALLDQRIRLNRVCQEQQEGLAFAWGRVDELHQAVTNAECERDRYREQADRANAERLRLAEELAEAQAASRRLEPELRGRLARDLRGELMTSLIAALIVNATPAGPSAFELAAHLLGELADMTDGREPTLGQPVDARRIDEARLRWVASLAAAAVPAPAPALPVLVDEQPRTRWWHRIFPT</sequence>
<proteinExistence type="predicted"/>
<reference evidence="3" key="1">
    <citation type="submission" date="2016-06" db="EMBL/GenBank/DDBJ databases">
        <authorList>
            <person name="Varghese N."/>
            <person name="Submissions Spin"/>
        </authorList>
    </citation>
    <scope>NUCLEOTIDE SEQUENCE [LARGE SCALE GENOMIC DNA]</scope>
    <source>
        <strain evidence="3">DSM 45794</strain>
    </source>
</reference>
<keyword evidence="3" id="KW-1185">Reference proteome</keyword>
<dbReference type="Proteomes" id="UP000199558">
    <property type="component" value="Unassembled WGS sequence"/>
</dbReference>
<evidence type="ECO:0000313" key="2">
    <source>
        <dbReference type="EMBL" id="SBT63945.1"/>
    </source>
</evidence>
<dbReference type="RefSeq" id="WP_091568918.1">
    <property type="nucleotide sequence ID" value="NZ_FLRH01000003.1"/>
</dbReference>
<keyword evidence="1" id="KW-0175">Coiled coil</keyword>
<protein>
    <submittedName>
        <fullName evidence="2">Uncharacterized protein</fullName>
    </submittedName>
</protein>
<gene>
    <name evidence="2" type="ORF">GA0070622_0913</name>
</gene>
<dbReference type="OrthoDB" id="9963143at2"/>
<evidence type="ECO:0000313" key="3">
    <source>
        <dbReference type="Proteomes" id="UP000199558"/>
    </source>
</evidence>
<dbReference type="AlphaFoldDB" id="A0A1A9B382"/>